<dbReference type="EMBL" id="KN835141">
    <property type="protein sequence ID" value="KIK48098.1"/>
    <property type="molecule type" value="Genomic_DNA"/>
</dbReference>
<accession>A0A0D0BZ84</accession>
<reference evidence="2" key="2">
    <citation type="submission" date="2015-01" db="EMBL/GenBank/DDBJ databases">
        <title>Evolutionary Origins and Diversification of the Mycorrhizal Mutualists.</title>
        <authorList>
            <consortium name="DOE Joint Genome Institute"/>
            <consortium name="Mycorrhizal Genomics Consortium"/>
            <person name="Kohler A."/>
            <person name="Kuo A."/>
            <person name="Nagy L.G."/>
            <person name="Floudas D."/>
            <person name="Copeland A."/>
            <person name="Barry K.W."/>
            <person name="Cichocki N."/>
            <person name="Veneault-Fourrey C."/>
            <person name="LaButti K."/>
            <person name="Lindquist E.A."/>
            <person name="Lipzen A."/>
            <person name="Lundell T."/>
            <person name="Morin E."/>
            <person name="Murat C."/>
            <person name="Riley R."/>
            <person name="Ohm R."/>
            <person name="Sun H."/>
            <person name="Tunlid A."/>
            <person name="Henrissat B."/>
            <person name="Grigoriev I.V."/>
            <person name="Hibbett D.S."/>
            <person name="Martin F."/>
        </authorList>
    </citation>
    <scope>NUCLEOTIDE SEQUENCE [LARGE SCALE GENOMIC DNA]</scope>
    <source>
        <strain evidence="2">UH-Slu-Lm8-n1</strain>
    </source>
</reference>
<sequence length="92" mass="10484">MSLSDLSCSRRTELNEFSPYSTPIFADKRYSPRCKSFVYSRASRSSHVRRLVIPVGNGWEPIWLHKNAARQFRKTLSASAIFSPVFLASVSE</sequence>
<organism evidence="1 2">
    <name type="scientific">Suillus luteus UH-Slu-Lm8-n1</name>
    <dbReference type="NCBI Taxonomy" id="930992"/>
    <lineage>
        <taxon>Eukaryota</taxon>
        <taxon>Fungi</taxon>
        <taxon>Dikarya</taxon>
        <taxon>Basidiomycota</taxon>
        <taxon>Agaricomycotina</taxon>
        <taxon>Agaricomycetes</taxon>
        <taxon>Agaricomycetidae</taxon>
        <taxon>Boletales</taxon>
        <taxon>Suillineae</taxon>
        <taxon>Suillaceae</taxon>
        <taxon>Suillus</taxon>
    </lineage>
</organism>
<gene>
    <name evidence="1" type="ORF">CY34DRAFT_798737</name>
</gene>
<dbReference type="InParanoid" id="A0A0D0BZ84"/>
<reference evidence="1 2" key="1">
    <citation type="submission" date="2014-04" db="EMBL/GenBank/DDBJ databases">
        <authorList>
            <consortium name="DOE Joint Genome Institute"/>
            <person name="Kuo A."/>
            <person name="Ruytinx J."/>
            <person name="Rineau F."/>
            <person name="Colpaert J."/>
            <person name="Kohler A."/>
            <person name="Nagy L.G."/>
            <person name="Floudas D."/>
            <person name="Copeland A."/>
            <person name="Barry K.W."/>
            <person name="Cichocki N."/>
            <person name="Veneault-Fourrey C."/>
            <person name="LaButti K."/>
            <person name="Lindquist E.A."/>
            <person name="Lipzen A."/>
            <person name="Lundell T."/>
            <person name="Morin E."/>
            <person name="Murat C."/>
            <person name="Sun H."/>
            <person name="Tunlid A."/>
            <person name="Henrissat B."/>
            <person name="Grigoriev I.V."/>
            <person name="Hibbett D.S."/>
            <person name="Martin F."/>
            <person name="Nordberg H.P."/>
            <person name="Cantor M.N."/>
            <person name="Hua S.X."/>
        </authorList>
    </citation>
    <scope>NUCLEOTIDE SEQUENCE [LARGE SCALE GENOMIC DNA]</scope>
    <source>
        <strain evidence="1 2">UH-Slu-Lm8-n1</strain>
    </source>
</reference>
<dbReference type="HOGENOM" id="CLU_2414742_0_0_1"/>
<dbReference type="AlphaFoldDB" id="A0A0D0BZ84"/>
<proteinExistence type="predicted"/>
<keyword evidence="2" id="KW-1185">Reference proteome</keyword>
<name>A0A0D0BZ84_9AGAM</name>
<evidence type="ECO:0000313" key="1">
    <source>
        <dbReference type="EMBL" id="KIK48098.1"/>
    </source>
</evidence>
<protein>
    <submittedName>
        <fullName evidence="1">Unplaced genomic scaffold CY34scaffold_10, whole genome shotgun sequence</fullName>
    </submittedName>
</protein>
<evidence type="ECO:0000313" key="2">
    <source>
        <dbReference type="Proteomes" id="UP000054485"/>
    </source>
</evidence>
<dbReference type="Proteomes" id="UP000054485">
    <property type="component" value="Unassembled WGS sequence"/>
</dbReference>